<reference evidence="3 4" key="1">
    <citation type="submission" date="2024-09" db="EMBL/GenBank/DDBJ databases">
        <authorList>
            <person name="Sun Q."/>
            <person name="Mori K."/>
        </authorList>
    </citation>
    <scope>NUCLEOTIDE SEQUENCE [LARGE SCALE GENOMIC DNA]</scope>
    <source>
        <strain evidence="3 4">NCAIM B.02301</strain>
    </source>
</reference>
<keyword evidence="1" id="KW-0238">DNA-binding</keyword>
<evidence type="ECO:0000313" key="3">
    <source>
        <dbReference type="EMBL" id="MFC0561483.1"/>
    </source>
</evidence>
<comment type="caution">
    <text evidence="3">The sequence shown here is derived from an EMBL/GenBank/DDBJ whole genome shotgun (WGS) entry which is preliminary data.</text>
</comment>
<evidence type="ECO:0000259" key="2">
    <source>
        <dbReference type="PROSITE" id="PS50937"/>
    </source>
</evidence>
<dbReference type="Pfam" id="PF13411">
    <property type="entry name" value="MerR_1"/>
    <property type="match status" value="1"/>
</dbReference>
<gene>
    <name evidence="3" type="ORF">ACFFH4_21435</name>
</gene>
<feature type="domain" description="HTH merR-type" evidence="2">
    <location>
        <begin position="20"/>
        <end position="76"/>
    </location>
</feature>
<name>A0ABV6NMX6_9BACI</name>
<dbReference type="Gene3D" id="1.10.1660.10">
    <property type="match status" value="1"/>
</dbReference>
<dbReference type="PANTHER" id="PTHR30204:SF58">
    <property type="entry name" value="HTH-TYPE TRANSCRIPTIONAL REGULATOR YFMP"/>
    <property type="match status" value="1"/>
</dbReference>
<evidence type="ECO:0000256" key="1">
    <source>
        <dbReference type="ARBA" id="ARBA00023125"/>
    </source>
</evidence>
<organism evidence="3 4">
    <name type="scientific">Halalkalibacter alkalisediminis</name>
    <dbReference type="NCBI Taxonomy" id="935616"/>
    <lineage>
        <taxon>Bacteria</taxon>
        <taxon>Bacillati</taxon>
        <taxon>Bacillota</taxon>
        <taxon>Bacilli</taxon>
        <taxon>Bacillales</taxon>
        <taxon>Bacillaceae</taxon>
        <taxon>Halalkalibacter</taxon>
    </lineage>
</organism>
<dbReference type="InterPro" id="IPR000551">
    <property type="entry name" value="MerR-type_HTH_dom"/>
</dbReference>
<dbReference type="EMBL" id="JBHLTR010000065">
    <property type="protein sequence ID" value="MFC0561483.1"/>
    <property type="molecule type" value="Genomic_DNA"/>
</dbReference>
<dbReference type="SMART" id="SM00422">
    <property type="entry name" value="HTH_MERR"/>
    <property type="match status" value="1"/>
</dbReference>
<dbReference type="PROSITE" id="PS50937">
    <property type="entry name" value="HTH_MERR_2"/>
    <property type="match status" value="1"/>
</dbReference>
<dbReference type="InterPro" id="IPR047057">
    <property type="entry name" value="MerR_fam"/>
</dbReference>
<dbReference type="RefSeq" id="WP_273848382.1">
    <property type="nucleotide sequence ID" value="NZ_JAQQWT010000075.1"/>
</dbReference>
<protein>
    <submittedName>
        <fullName evidence="3">MerR family transcriptional regulator</fullName>
    </submittedName>
</protein>
<evidence type="ECO:0000313" key="4">
    <source>
        <dbReference type="Proteomes" id="UP001589833"/>
    </source>
</evidence>
<accession>A0ABV6NMX6</accession>
<dbReference type="SUPFAM" id="SSF46955">
    <property type="entry name" value="Putative DNA-binding domain"/>
    <property type="match status" value="1"/>
</dbReference>
<dbReference type="PANTHER" id="PTHR30204">
    <property type="entry name" value="REDOX-CYCLING DRUG-SENSING TRANSCRIPTIONAL ACTIVATOR SOXR"/>
    <property type="match status" value="1"/>
</dbReference>
<dbReference type="Proteomes" id="UP001589833">
    <property type="component" value="Unassembled WGS sequence"/>
</dbReference>
<keyword evidence="4" id="KW-1185">Reference proteome</keyword>
<sequence length="140" mass="15932">MNTYTAKELVELLQSEEVEINLRTVRYYTQIGLLPPLPVEGNKRVYTTQHMDYIKAIISLSKTGLSLAEIQKKVSNLTFEEIKNIGKKLFLFKEEVFLKNETIKVSKDAFITVSSKVSAEKQQEVVNAVSKILLGEVEHN</sequence>
<proteinExistence type="predicted"/>
<dbReference type="CDD" id="cd00592">
    <property type="entry name" value="HTH_MerR-like"/>
    <property type="match status" value="1"/>
</dbReference>
<dbReference type="InterPro" id="IPR009061">
    <property type="entry name" value="DNA-bd_dom_put_sf"/>
</dbReference>